<proteinExistence type="inferred from homology"/>
<evidence type="ECO:0000313" key="5">
    <source>
        <dbReference type="EMBL" id="ADH85428.1"/>
    </source>
</evidence>
<dbReference type="HOGENOM" id="CLU_070326_0_0_7"/>
<evidence type="ECO:0000256" key="2">
    <source>
        <dbReference type="ARBA" id="ARBA00022428"/>
    </source>
</evidence>
<keyword evidence="6" id="KW-1185">Reference proteome</keyword>
<organism evidence="5 6">
    <name type="scientific">Desulfurivibrio alkaliphilus (strain DSM 19089 / UNIQEM U267 / AHT2)</name>
    <dbReference type="NCBI Taxonomy" id="589865"/>
    <lineage>
        <taxon>Bacteria</taxon>
        <taxon>Pseudomonadati</taxon>
        <taxon>Thermodesulfobacteriota</taxon>
        <taxon>Desulfobulbia</taxon>
        <taxon>Desulfobulbales</taxon>
        <taxon>Desulfobulbaceae</taxon>
        <taxon>Desulfurivibrio</taxon>
    </lineage>
</organism>
<dbReference type="Pfam" id="PF02621">
    <property type="entry name" value="VitK2_biosynth"/>
    <property type="match status" value="1"/>
</dbReference>
<protein>
    <recommendedName>
        <fullName evidence="4">1,4-dihydroxy-6-naphtoate synthase</fullName>
        <ecNumber evidence="4">4.1.99.29</ecNumber>
    </recommendedName>
    <alternativeName>
        <fullName evidence="4">Menaquinone biosynthetic enzyme MqnD</fullName>
    </alternativeName>
</protein>
<feature type="binding site" evidence="4">
    <location>
        <begin position="57"/>
        <end position="59"/>
    </location>
    <ligand>
        <name>substrate</name>
    </ligand>
</feature>
<evidence type="ECO:0000256" key="1">
    <source>
        <dbReference type="ARBA" id="ARBA00004863"/>
    </source>
</evidence>
<dbReference type="STRING" id="589865.DaAHT2_0724"/>
<evidence type="ECO:0000313" key="6">
    <source>
        <dbReference type="Proteomes" id="UP000001508"/>
    </source>
</evidence>
<sequence length="293" mass="31864">MSTPLSLGFSPCPNDTFIFHALVHGLVPQAPEFDPILLEDVETLNQWALQGKLDVSKLSFHALGQVLDEYVLLPDGAALGRGCGPLLVAREHLDPAELPAKRLAIPGRYTTAAMLLGLYAPAVWQGIAAGAGQLPPNLRQMRFDRIMPALVAGEIDAGVIIHESRFTYRAHGLKLLVDLGAWWEQVSGLPIPLGGIAARRSLGKEKLAAVAEAIKQSLARARRQPAAAMEYIRRHAGELDSEVMRAHIDLYVNDFSSDLGQEGERAVAEFIRRGRAAGILPATNQRLLLDKRV</sequence>
<name>D6Z1H3_DESAT</name>
<dbReference type="KEGG" id="dak:DaAHT2_0724"/>
<dbReference type="EMBL" id="CP001940">
    <property type="protein sequence ID" value="ADH85428.1"/>
    <property type="molecule type" value="Genomic_DNA"/>
</dbReference>
<dbReference type="HAMAP" id="MF_00996">
    <property type="entry name" value="MqnD"/>
    <property type="match status" value="1"/>
</dbReference>
<accession>D6Z1H3</accession>
<keyword evidence="2 4" id="KW-0474">Menaquinone biosynthesis</keyword>
<dbReference type="InParanoid" id="D6Z1H3"/>
<dbReference type="InterPro" id="IPR030869">
    <property type="entry name" value="MqnD"/>
</dbReference>
<gene>
    <name evidence="4" type="primary">mqnD</name>
    <name evidence="5" type="ordered locus">DaAHT2_0724</name>
</gene>
<dbReference type="RefSeq" id="WP_013162958.1">
    <property type="nucleotide sequence ID" value="NC_014216.1"/>
</dbReference>
<dbReference type="GO" id="GO:0016830">
    <property type="term" value="F:carbon-carbon lyase activity"/>
    <property type="evidence" value="ECO:0007669"/>
    <property type="project" value="UniProtKB-UniRule"/>
</dbReference>
<dbReference type="eggNOG" id="COG2107">
    <property type="taxonomic scope" value="Bacteria"/>
</dbReference>
<keyword evidence="3 4" id="KW-0456">Lyase</keyword>
<dbReference type="SUPFAM" id="SSF53850">
    <property type="entry name" value="Periplasmic binding protein-like II"/>
    <property type="match status" value="1"/>
</dbReference>
<dbReference type="PANTHER" id="PTHR37167">
    <property type="entry name" value="1,4-DIHYDROXY-6-NAPHTOATE SYNTHASE"/>
    <property type="match status" value="1"/>
</dbReference>
<dbReference type="EC" id="4.1.99.29" evidence="4"/>
<comment type="pathway">
    <text evidence="1 4">Quinol/quinone metabolism; menaquinone biosynthesis.</text>
</comment>
<feature type="active site" description="Proton acceptor" evidence="4">
    <location>
        <position position="162"/>
    </location>
</feature>
<evidence type="ECO:0000256" key="4">
    <source>
        <dbReference type="HAMAP-Rule" id="MF_00996"/>
    </source>
</evidence>
<dbReference type="Gene3D" id="3.40.190.10">
    <property type="entry name" value="Periplasmic binding protein-like II"/>
    <property type="match status" value="2"/>
</dbReference>
<reference evidence="6" key="1">
    <citation type="submission" date="2010-02" db="EMBL/GenBank/DDBJ databases">
        <title>Complete sequence of Desulfurivibrio alkaliphilus AHT2.</title>
        <authorList>
            <consortium name="US DOE Joint Genome Institute"/>
            <person name="Pitluck S."/>
            <person name="Chertkov O."/>
            <person name="Detter J.C."/>
            <person name="Han C."/>
            <person name="Tapia R."/>
            <person name="Larimer F."/>
            <person name="Land M."/>
            <person name="Hauser L."/>
            <person name="Kyrpides N."/>
            <person name="Mikhailova N."/>
            <person name="Sorokin D.Y."/>
            <person name="Muyzer G."/>
            <person name="Woyke T."/>
        </authorList>
    </citation>
    <scope>NUCLEOTIDE SEQUENCE [LARGE SCALE GENOMIC DNA]</scope>
    <source>
        <strain evidence="6">DSM 19089 / UNIQEM U267 / AHT2</strain>
    </source>
</reference>
<dbReference type="AlphaFoldDB" id="D6Z1H3"/>
<dbReference type="Proteomes" id="UP000001508">
    <property type="component" value="Chromosome"/>
</dbReference>
<comment type="catalytic activity">
    <reaction evidence="4">
        <text>cyclic dehypoxanthinylfutalosinate = 1,4-dihydroxy-6-naphthoate + dihydroxyacetone</text>
        <dbReference type="Rhea" id="RHEA:33087"/>
        <dbReference type="ChEBI" id="CHEBI:16016"/>
        <dbReference type="ChEBI" id="CHEBI:64254"/>
        <dbReference type="ChEBI" id="CHEBI:64270"/>
        <dbReference type="EC" id="4.1.99.29"/>
    </reaction>
</comment>
<dbReference type="CDD" id="cd13635">
    <property type="entry name" value="PBP2_Ttha1568_Mqnd"/>
    <property type="match status" value="1"/>
</dbReference>
<comment type="similarity">
    <text evidence="4">Belongs to the MqnA/MqnD family. MqnD subfamily.</text>
</comment>
<dbReference type="UniPathway" id="UPA00079"/>
<comment type="function">
    <text evidence="4">Catalyzes the conversion of cyclic dehypoxanthine futalosine (cyclic DHFL) into 1,4-dihydroxy-6-naphthoate, a step in the biosynthesis of menaquinone (MK, vitamin K2).</text>
</comment>
<dbReference type="OrthoDB" id="9809439at2"/>
<feature type="binding site" evidence="4">
    <location>
        <begin position="111"/>
        <end position="112"/>
    </location>
    <ligand>
        <name>substrate</name>
    </ligand>
</feature>
<dbReference type="GO" id="GO:0009234">
    <property type="term" value="P:menaquinone biosynthetic process"/>
    <property type="evidence" value="ECO:0007669"/>
    <property type="project" value="UniProtKB-UniRule"/>
</dbReference>
<dbReference type="PANTHER" id="PTHR37167:SF1">
    <property type="entry name" value="1,4-DIHYDROXY-6-NAPHTOATE SYNTHASE"/>
    <property type="match status" value="1"/>
</dbReference>
<dbReference type="InterPro" id="IPR003773">
    <property type="entry name" value="Menaquinone_biosynth"/>
</dbReference>
<evidence type="ECO:0000256" key="3">
    <source>
        <dbReference type="ARBA" id="ARBA00023239"/>
    </source>
</evidence>